<reference evidence="1 2" key="1">
    <citation type="submission" date="2018-08" db="EMBL/GenBank/DDBJ databases">
        <title>A genome reference for cultivated species of the human gut microbiota.</title>
        <authorList>
            <person name="Zou Y."/>
            <person name="Xue W."/>
            <person name="Luo G."/>
        </authorList>
    </citation>
    <scope>NUCLEOTIDE SEQUENCE [LARGE SCALE GENOMIC DNA]</scope>
    <source>
        <strain evidence="1 2">OM03-4</strain>
    </source>
</reference>
<sequence length="958" mass="109831">MKNLFCILCILFTCQRGFSTNNVLENEYYKLIFDIDTGSYTIIDKIHKEVCLENAYYQLNQWKSNDPLFSHEIKEKTASSLYIVSKSMQSPELHLRIVLESGNFFSFQCGVRNTTGNFLRLLHISPTAGGSVYPYQEKADNLNILDGFGGGEPNRISKQIPVYSRNNIMIHWEENQIPYSIVAGGLTYTDYEKFVTVENSESRRTQLQKEHLLKAYLDLGFVQQDGFQEVLRMGTGEPLRYDLIDDVLHTAIYGWNFVLVEALQLNPDKDYYCGISWCDNGYTTEQSIYADNGQNALPRAFTEFKPLEYYFTDSLVKCLVPATRIPNIANWESPEQIFFPLPKDIYKDGACRLLIKHNKGQKAVASELFLCEGKLNTVSKTEYAVSSSHSKSMLLNLYAYDEVGKGIKSDETYLPEDRFYLDFSESHPFEALEKYALNVKEAQKVSLSYYPFPTTCMWYAYEKQYGNTGLDGTSSACVTEVKNIKETDMLNYSPLGIRLVPVSLGWFDDVHSLYGTYSKPYETTRKWGEALLKDRCIPFYYFTNVRIPHEHNDYADIYPQHMLFNQSRAYIPCFDFMQNACSGYDYTDPGFIRHLTEYAYPRLKAAGIKGGMWDFPYTTWPKFGGMEDSCSTAAAAYVNVYRVARKGLGKGALLQERNLDRGADVTLGNISSQRTEGDTDLFSASMATKIGLRWYKNRILFNYDADAKNLLKVFPDNVDGRRKVLTMSYVAGSRLLLANSFKQLNKGIIHDLTRVVPFHQSPVSARPLDMFIRKNPQIYDAIINRGWHQLTLYNTNDLESDTITVDLGGENRKGGMELDKQKEYHIYDFWNRRYLGIYKGDGSLRQVMRPGEARMLSVREALPYPQIISTDRHLMQGLIELRNIHWSQDTLSGEILLTKGDATIITVALNGWKTVEIASAEVFSESPQFMQIRLTSQDSGYHSFCIRFKYIPKYNISK</sequence>
<accession>A0A3E5EUS6</accession>
<evidence type="ECO:0000313" key="1">
    <source>
        <dbReference type="EMBL" id="RGN92244.1"/>
    </source>
</evidence>
<dbReference type="EMBL" id="QSVA01000014">
    <property type="protein sequence ID" value="RGN92244.1"/>
    <property type="molecule type" value="Genomic_DNA"/>
</dbReference>
<dbReference type="AlphaFoldDB" id="A0A3E5EUS6"/>
<evidence type="ECO:0008006" key="3">
    <source>
        <dbReference type="Google" id="ProtNLM"/>
    </source>
</evidence>
<dbReference type="RefSeq" id="WP_117601022.1">
    <property type="nucleotide sequence ID" value="NZ_QSVA01000014.1"/>
</dbReference>
<comment type="caution">
    <text evidence="1">The sequence shown here is derived from an EMBL/GenBank/DDBJ whole genome shotgun (WGS) entry which is preliminary data.</text>
</comment>
<dbReference type="Proteomes" id="UP000260759">
    <property type="component" value="Unassembled WGS sequence"/>
</dbReference>
<proteinExistence type="predicted"/>
<name>A0A3E5EUS6_BACUN</name>
<dbReference type="InterPro" id="IPR013785">
    <property type="entry name" value="Aldolase_TIM"/>
</dbReference>
<organism evidence="1 2">
    <name type="scientific">Bacteroides uniformis</name>
    <dbReference type="NCBI Taxonomy" id="820"/>
    <lineage>
        <taxon>Bacteria</taxon>
        <taxon>Pseudomonadati</taxon>
        <taxon>Bacteroidota</taxon>
        <taxon>Bacteroidia</taxon>
        <taxon>Bacteroidales</taxon>
        <taxon>Bacteroidaceae</taxon>
        <taxon>Bacteroides</taxon>
    </lineage>
</organism>
<gene>
    <name evidence="1" type="ORF">DXB37_15180</name>
</gene>
<protein>
    <recommendedName>
        <fullName evidence="3">DUF5110 domain-containing protein</fullName>
    </recommendedName>
</protein>
<evidence type="ECO:0000313" key="2">
    <source>
        <dbReference type="Proteomes" id="UP000260759"/>
    </source>
</evidence>
<dbReference type="Gene3D" id="3.20.20.70">
    <property type="entry name" value="Aldolase class I"/>
    <property type="match status" value="1"/>
</dbReference>